<dbReference type="Pfam" id="PF01370">
    <property type="entry name" value="Epimerase"/>
    <property type="match status" value="1"/>
</dbReference>
<dbReference type="EMBL" id="JACIDK010000001">
    <property type="protein sequence ID" value="MBB3890135.1"/>
    <property type="molecule type" value="Genomic_DNA"/>
</dbReference>
<proteinExistence type="inferred from homology"/>
<name>A0A839ZUJ4_9CAUL</name>
<sequence>MTQRVLVTGAAGLVGQNLIAQLARTGEFELVAVDKHPQNTSVLKRLHPQLQIITADLAEPGNWEEVAAGCDAVVMLQAQIGGLDPEAFRRNNIVATDRVLAAAGRGARPYVAHVSSSVVNSQARDLYTESKKAQEAIVAECGLPHVILRPTLMFGWFDRKHLGWLARFMRRAPVFPIPGDGRYLRQPLYAGDFASIIAVCLRERREGTFNISGQERIDYIDLIRQIRDIDGSRTPIVRIPVWLFRFLLKTYAIFDRNPPFTTAQLKALRTPDVFEVIDWPGIFGVRATPLREALSATLKDPAYADVELTF</sequence>
<evidence type="ECO:0000313" key="4">
    <source>
        <dbReference type="EMBL" id="MBB3890135.1"/>
    </source>
</evidence>
<accession>A0A839ZUJ4</accession>
<dbReference type="AlphaFoldDB" id="A0A839ZUJ4"/>
<keyword evidence="5" id="KW-1185">Reference proteome</keyword>
<organism evidence="4 5">
    <name type="scientific">Phenylobacterium haematophilum</name>
    <dbReference type="NCBI Taxonomy" id="98513"/>
    <lineage>
        <taxon>Bacteria</taxon>
        <taxon>Pseudomonadati</taxon>
        <taxon>Pseudomonadota</taxon>
        <taxon>Alphaproteobacteria</taxon>
        <taxon>Caulobacterales</taxon>
        <taxon>Caulobacteraceae</taxon>
        <taxon>Phenylobacterium</taxon>
    </lineage>
</organism>
<evidence type="ECO:0000256" key="1">
    <source>
        <dbReference type="ARBA" id="ARBA00005125"/>
    </source>
</evidence>
<protein>
    <submittedName>
        <fullName evidence="4">Nucleoside-diphosphate-sugar epimerase</fullName>
    </submittedName>
</protein>
<gene>
    <name evidence="4" type="ORF">GGQ61_000832</name>
</gene>
<evidence type="ECO:0000259" key="3">
    <source>
        <dbReference type="Pfam" id="PF01370"/>
    </source>
</evidence>
<comment type="pathway">
    <text evidence="1">Bacterial outer membrane biogenesis; LPS O-antigen biosynthesis.</text>
</comment>
<evidence type="ECO:0000313" key="5">
    <source>
        <dbReference type="Proteomes" id="UP000530564"/>
    </source>
</evidence>
<evidence type="ECO:0000256" key="2">
    <source>
        <dbReference type="ARBA" id="ARBA00007637"/>
    </source>
</evidence>
<dbReference type="PANTHER" id="PTHR43000">
    <property type="entry name" value="DTDP-D-GLUCOSE 4,6-DEHYDRATASE-RELATED"/>
    <property type="match status" value="1"/>
</dbReference>
<dbReference type="Proteomes" id="UP000530564">
    <property type="component" value="Unassembled WGS sequence"/>
</dbReference>
<comment type="caution">
    <text evidence="4">The sequence shown here is derived from an EMBL/GenBank/DDBJ whole genome shotgun (WGS) entry which is preliminary data.</text>
</comment>
<dbReference type="SUPFAM" id="SSF51735">
    <property type="entry name" value="NAD(P)-binding Rossmann-fold domains"/>
    <property type="match status" value="1"/>
</dbReference>
<dbReference type="RefSeq" id="WP_183770000.1">
    <property type="nucleotide sequence ID" value="NZ_JACIDK010000001.1"/>
</dbReference>
<comment type="similarity">
    <text evidence="2">Belongs to the NAD(P)-dependent epimerase/dehydratase family.</text>
</comment>
<dbReference type="InterPro" id="IPR001509">
    <property type="entry name" value="Epimerase_deHydtase"/>
</dbReference>
<feature type="domain" description="NAD-dependent epimerase/dehydratase" evidence="3">
    <location>
        <begin position="5"/>
        <end position="211"/>
    </location>
</feature>
<dbReference type="Gene3D" id="3.40.50.720">
    <property type="entry name" value="NAD(P)-binding Rossmann-like Domain"/>
    <property type="match status" value="1"/>
</dbReference>
<reference evidence="4 5" key="1">
    <citation type="submission" date="2020-08" db="EMBL/GenBank/DDBJ databases">
        <title>Genomic Encyclopedia of Type Strains, Phase IV (KMG-IV): sequencing the most valuable type-strain genomes for metagenomic binning, comparative biology and taxonomic classification.</title>
        <authorList>
            <person name="Goeker M."/>
        </authorList>
    </citation>
    <scope>NUCLEOTIDE SEQUENCE [LARGE SCALE GENOMIC DNA]</scope>
    <source>
        <strain evidence="4 5">DSM 21793</strain>
    </source>
</reference>
<dbReference type="InterPro" id="IPR036291">
    <property type="entry name" value="NAD(P)-bd_dom_sf"/>
</dbReference>